<dbReference type="FunFam" id="3.30.70.870:FF:000004">
    <property type="entry name" value="Translation factor GUF1, mitochondrial"/>
    <property type="match status" value="1"/>
</dbReference>
<dbReference type="InterPro" id="IPR035647">
    <property type="entry name" value="EFG_III/V"/>
</dbReference>
<dbReference type="GO" id="GO:0045727">
    <property type="term" value="P:positive regulation of translation"/>
    <property type="evidence" value="ECO:0007669"/>
    <property type="project" value="TreeGrafter"/>
</dbReference>
<proteinExistence type="inferred from homology"/>
<dbReference type="Pfam" id="PF14492">
    <property type="entry name" value="EFG_III"/>
    <property type="match status" value="1"/>
</dbReference>
<dbReference type="Gene3D" id="2.40.30.10">
    <property type="entry name" value="Translation factors"/>
    <property type="match status" value="1"/>
</dbReference>
<evidence type="ECO:0000256" key="1">
    <source>
        <dbReference type="ARBA" id="ARBA00005454"/>
    </source>
</evidence>
<dbReference type="PANTHER" id="PTHR43512">
    <property type="entry name" value="TRANSLATION FACTOR GUF1-RELATED"/>
    <property type="match status" value="1"/>
</dbReference>
<keyword evidence="4" id="KW-0342">GTP-binding</keyword>
<reference evidence="6" key="1">
    <citation type="journal article" date="2014" name="Front. Microbiol.">
        <title>High frequency of phylogenetically diverse reductive dehalogenase-homologous genes in deep subseafloor sedimentary metagenomes.</title>
        <authorList>
            <person name="Kawai M."/>
            <person name="Futagami T."/>
            <person name="Toyoda A."/>
            <person name="Takaki Y."/>
            <person name="Nishi S."/>
            <person name="Hori S."/>
            <person name="Arai W."/>
            <person name="Tsubouchi T."/>
            <person name="Morono Y."/>
            <person name="Uchiyama I."/>
            <person name="Ito T."/>
            <person name="Fujiyama A."/>
            <person name="Inagaki F."/>
            <person name="Takami H."/>
        </authorList>
    </citation>
    <scope>NUCLEOTIDE SEQUENCE</scope>
    <source>
        <strain evidence="6">Expedition CK06-06</strain>
    </source>
</reference>
<name>X1IC28_9ZZZZ</name>
<dbReference type="GO" id="GO:0043022">
    <property type="term" value="F:ribosome binding"/>
    <property type="evidence" value="ECO:0007669"/>
    <property type="project" value="TreeGrafter"/>
</dbReference>
<dbReference type="CDD" id="cd03709">
    <property type="entry name" value="lepA_C"/>
    <property type="match status" value="1"/>
</dbReference>
<dbReference type="GO" id="GO:0016787">
    <property type="term" value="F:hydrolase activity"/>
    <property type="evidence" value="ECO:0007669"/>
    <property type="project" value="UniProtKB-KW"/>
</dbReference>
<dbReference type="Gene3D" id="3.30.70.240">
    <property type="match status" value="1"/>
</dbReference>
<dbReference type="EMBL" id="BARU01032070">
    <property type="protein sequence ID" value="GAH66830.1"/>
    <property type="molecule type" value="Genomic_DNA"/>
</dbReference>
<dbReference type="InterPro" id="IPR009000">
    <property type="entry name" value="Transl_B-barrel_sf"/>
</dbReference>
<dbReference type="GO" id="GO:0005525">
    <property type="term" value="F:GTP binding"/>
    <property type="evidence" value="ECO:0007669"/>
    <property type="project" value="UniProtKB-KW"/>
</dbReference>
<protein>
    <recommendedName>
        <fullName evidence="5">Elongation factor EFG domain-containing protein</fullName>
    </recommendedName>
</protein>
<dbReference type="CDD" id="cd16260">
    <property type="entry name" value="EF4_III"/>
    <property type="match status" value="1"/>
</dbReference>
<feature type="non-terminal residue" evidence="6">
    <location>
        <position position="1"/>
    </location>
</feature>
<dbReference type="InterPro" id="IPR000640">
    <property type="entry name" value="EFG_V-like"/>
</dbReference>
<evidence type="ECO:0000256" key="3">
    <source>
        <dbReference type="ARBA" id="ARBA00022801"/>
    </source>
</evidence>
<dbReference type="FunFam" id="3.30.70.240:FF:000007">
    <property type="entry name" value="Translation factor GUF1, mitochondrial"/>
    <property type="match status" value="1"/>
</dbReference>
<accession>X1IC28</accession>
<dbReference type="SUPFAM" id="SSF54980">
    <property type="entry name" value="EF-G C-terminal domain-like"/>
    <property type="match status" value="2"/>
</dbReference>
<dbReference type="Pfam" id="PF00679">
    <property type="entry name" value="EFG_C"/>
    <property type="match status" value="1"/>
</dbReference>
<gene>
    <name evidence="6" type="ORF">S03H2_50620</name>
</gene>
<sequence length="261" mass="29503">IFRPKMQPIKKLTAGEVGYIIAGFKNIKDTRVGDTITDASNPARENLPGYKKVTPLVFCSIYPIDNKEYENLKIALEKLKLNDSSLFSEPETSEALGFGFRCGFLGLLHMEIIQERLEREYDLGLIATTPSVMYQVTKKNGEVVKISNPSSFPSKNDIEKIEEPYVKVNIITPSKCVGGIMDLVQERRGGFKNMEYIDEKILRLDYELPLNEIILDFYDKLKSISSGYASLDYELIGYQPSELAKVDILVNHELVDALSFV</sequence>
<dbReference type="SMART" id="SM00838">
    <property type="entry name" value="EFG_C"/>
    <property type="match status" value="1"/>
</dbReference>
<organism evidence="6">
    <name type="scientific">marine sediment metagenome</name>
    <dbReference type="NCBI Taxonomy" id="412755"/>
    <lineage>
        <taxon>unclassified sequences</taxon>
        <taxon>metagenomes</taxon>
        <taxon>ecological metagenomes</taxon>
    </lineage>
</organism>
<evidence type="ECO:0000313" key="6">
    <source>
        <dbReference type="EMBL" id="GAH66830.1"/>
    </source>
</evidence>
<dbReference type="Gene3D" id="3.30.70.870">
    <property type="entry name" value="Elongation Factor G (Translational Gtpase), domain 3"/>
    <property type="match status" value="1"/>
</dbReference>
<dbReference type="AlphaFoldDB" id="X1IC28"/>
<evidence type="ECO:0000256" key="4">
    <source>
        <dbReference type="ARBA" id="ARBA00023134"/>
    </source>
</evidence>
<keyword evidence="3" id="KW-0378">Hydrolase</keyword>
<keyword evidence="2" id="KW-0547">Nucleotide-binding</keyword>
<dbReference type="SUPFAM" id="SSF50447">
    <property type="entry name" value="Translation proteins"/>
    <property type="match status" value="1"/>
</dbReference>
<evidence type="ECO:0000259" key="5">
    <source>
        <dbReference type="SMART" id="SM00838"/>
    </source>
</evidence>
<evidence type="ECO:0000256" key="2">
    <source>
        <dbReference type="ARBA" id="ARBA00022741"/>
    </source>
</evidence>
<feature type="domain" description="Elongation factor EFG" evidence="5">
    <location>
        <begin position="160"/>
        <end position="248"/>
    </location>
</feature>
<dbReference type="InterPro" id="IPR035654">
    <property type="entry name" value="LepA_IV"/>
</dbReference>
<dbReference type="InterPro" id="IPR006297">
    <property type="entry name" value="EF-4"/>
</dbReference>
<dbReference type="PANTHER" id="PTHR43512:SF4">
    <property type="entry name" value="TRANSLATION FACTOR GUF1 HOMOLOG, CHLOROPLASTIC"/>
    <property type="match status" value="1"/>
</dbReference>
<comment type="caution">
    <text evidence="6">The sequence shown here is derived from an EMBL/GenBank/DDBJ whole genome shotgun (WGS) entry which is preliminary data.</text>
</comment>
<feature type="non-terminal residue" evidence="6">
    <location>
        <position position="261"/>
    </location>
</feature>
<dbReference type="InterPro" id="IPR041095">
    <property type="entry name" value="EFG_II"/>
</dbReference>
<comment type="similarity">
    <text evidence="1">Belongs to the TRAFAC class translation factor GTPase superfamily. Classic translation factor GTPase family. LepA subfamily.</text>
</comment>